<dbReference type="SUPFAM" id="SSF56935">
    <property type="entry name" value="Porins"/>
    <property type="match status" value="1"/>
</dbReference>
<keyword evidence="2" id="KW-0675">Receptor</keyword>
<sequence>MFAIRSAVAGACLAATLPAFSQTASTASTAATPETSFNPAISLILNGTYANLSRDPETYRFQGFIPSGGEIGPGGRSFQLGESELTLSAAIDPTFNGRFTAAVTPENEVEVEEAWFERTGLFNGATLKGGRFLSSFGYLNGQHAHTWDFTDAPLAYQAFFGGALKNDGLQLRWLAPTDRFIELAAEVGAGRTFPGSDTSRNGAGVFALMAHTGDDIGASSSWRTGISWLRHRASQRTFEDSDSLGTPVTNSFTGRSTTWVLDAVYKWAPQGNATGRSFKLQGEYFRRSESGTLDFDTTSQAGGPLSDSYRNTQSGWYAQAVYQFMPRWRAGLRYDRLDAGNARIGLVDNGTLTEADLPSLIKAKPERSTVMLDYSPTEFSRVRLQFAADRSRGDGTDRQVFLQYIMSLGAHGAHTF</sequence>
<organism evidence="2 3">
    <name type="scientific">Piscinibacter gummiphilus</name>
    <dbReference type="NCBI Taxonomy" id="946333"/>
    <lineage>
        <taxon>Bacteria</taxon>
        <taxon>Pseudomonadati</taxon>
        <taxon>Pseudomonadota</taxon>
        <taxon>Betaproteobacteria</taxon>
        <taxon>Burkholderiales</taxon>
        <taxon>Sphaerotilaceae</taxon>
        <taxon>Piscinibacter</taxon>
    </lineage>
</organism>
<protein>
    <submittedName>
        <fullName evidence="2">TonB-dependent receptor</fullName>
    </submittedName>
</protein>
<proteinExistence type="predicted"/>
<keyword evidence="3" id="KW-1185">Reference proteome</keyword>
<name>A0ABZ0CZU1_9BURK</name>
<gene>
    <name evidence="2" type="ORF">RXV79_10705</name>
</gene>
<reference evidence="2 3" key="1">
    <citation type="submission" date="2023-10" db="EMBL/GenBank/DDBJ databases">
        <title>Bacteria for the degradation of biodegradable plastic PBAT(Polybutylene adipate terephthalate).</title>
        <authorList>
            <person name="Weon H.-Y."/>
            <person name="Yeon J."/>
        </authorList>
    </citation>
    <scope>NUCLEOTIDE SEQUENCE [LARGE SCALE GENOMIC DNA]</scope>
    <source>
        <strain evidence="2 3">SBD 7-3</strain>
    </source>
</reference>
<accession>A0ABZ0CZU1</accession>
<dbReference type="Proteomes" id="UP001303946">
    <property type="component" value="Chromosome"/>
</dbReference>
<evidence type="ECO:0000313" key="3">
    <source>
        <dbReference type="Proteomes" id="UP001303946"/>
    </source>
</evidence>
<keyword evidence="1" id="KW-0732">Signal</keyword>
<feature type="signal peptide" evidence="1">
    <location>
        <begin position="1"/>
        <end position="21"/>
    </location>
</feature>
<dbReference type="Gene3D" id="2.40.160.10">
    <property type="entry name" value="Porin"/>
    <property type="match status" value="1"/>
</dbReference>
<evidence type="ECO:0000256" key="1">
    <source>
        <dbReference type="SAM" id="SignalP"/>
    </source>
</evidence>
<evidence type="ECO:0000313" key="2">
    <source>
        <dbReference type="EMBL" id="WOB10510.1"/>
    </source>
</evidence>
<dbReference type="RefSeq" id="WP_316703418.1">
    <property type="nucleotide sequence ID" value="NZ_CP136336.1"/>
</dbReference>
<dbReference type="InterPro" id="IPR023614">
    <property type="entry name" value="Porin_dom_sf"/>
</dbReference>
<feature type="chain" id="PRO_5045151855" evidence="1">
    <location>
        <begin position="22"/>
        <end position="416"/>
    </location>
</feature>
<dbReference type="EMBL" id="CP136336">
    <property type="protein sequence ID" value="WOB10510.1"/>
    <property type="molecule type" value="Genomic_DNA"/>
</dbReference>